<comment type="similarity">
    <text evidence="6">Belongs to the ABC-4 integral membrane protein family.</text>
</comment>
<keyword evidence="5 7" id="KW-0472">Membrane</keyword>
<dbReference type="STRING" id="1109412.BN1221_04849c"/>
<keyword evidence="3 7" id="KW-0812">Transmembrane</keyword>
<feature type="transmembrane region" description="Helical" evidence="7">
    <location>
        <begin position="255"/>
        <end position="280"/>
    </location>
</feature>
<keyword evidence="2" id="KW-1003">Cell membrane</keyword>
<evidence type="ECO:0000256" key="6">
    <source>
        <dbReference type="ARBA" id="ARBA00038076"/>
    </source>
</evidence>
<reference evidence="11 13" key="3">
    <citation type="submission" date="2016-09" db="EMBL/GenBank/DDBJ databases">
        <authorList>
            <person name="Doonan J."/>
            <person name="Pachebat J.A."/>
            <person name="Golyshin P.N."/>
            <person name="Denman S."/>
            <person name="Mcdonald J.E."/>
        </authorList>
    </citation>
    <scope>NUCLEOTIDE SEQUENCE [LARGE SCALE GENOMIC DNA]</scope>
    <source>
        <strain evidence="11 13">FRB141</strain>
    </source>
</reference>
<protein>
    <submittedName>
        <fullName evidence="11">ABC transporter permease</fullName>
    </submittedName>
    <submittedName>
        <fullName evidence="10">Fe2+ ABC transporter, permease protein 2</fullName>
    </submittedName>
</protein>
<evidence type="ECO:0000256" key="3">
    <source>
        <dbReference type="ARBA" id="ARBA00022692"/>
    </source>
</evidence>
<evidence type="ECO:0000259" key="9">
    <source>
        <dbReference type="Pfam" id="PF12704"/>
    </source>
</evidence>
<dbReference type="GO" id="GO:0022857">
    <property type="term" value="F:transmembrane transporter activity"/>
    <property type="evidence" value="ECO:0007669"/>
    <property type="project" value="TreeGrafter"/>
</dbReference>
<feature type="domain" description="MacB-like periplasmic core" evidence="9">
    <location>
        <begin position="31"/>
        <end position="206"/>
    </location>
</feature>
<gene>
    <name evidence="11" type="ORF">BIY26_16295</name>
    <name evidence="10" type="ORF">BN1221_04849c</name>
</gene>
<dbReference type="Pfam" id="PF02687">
    <property type="entry name" value="FtsX"/>
    <property type="match status" value="1"/>
</dbReference>
<reference evidence="10" key="1">
    <citation type="submission" date="2015-01" db="EMBL/GenBank/DDBJ databases">
        <authorList>
            <person name="Xiang T."/>
            <person name="Song Y."/>
            <person name="Huang L."/>
            <person name="Wang B."/>
            <person name="Wu P."/>
        </authorList>
    </citation>
    <scope>NUCLEOTIDE SEQUENCE [LARGE SCALE GENOMIC DNA]</scope>
    <source>
        <strain evidence="10">OBR1</strain>
    </source>
</reference>
<dbReference type="PANTHER" id="PTHR30572:SF4">
    <property type="entry name" value="ABC TRANSPORTER PERMEASE YTRF"/>
    <property type="match status" value="1"/>
</dbReference>
<evidence type="ECO:0000256" key="1">
    <source>
        <dbReference type="ARBA" id="ARBA00004651"/>
    </source>
</evidence>
<comment type="subcellular location">
    <subcellularLocation>
        <location evidence="1">Cell membrane</location>
        <topology evidence="1">Multi-pass membrane protein</topology>
    </subcellularLocation>
</comment>
<dbReference type="GO" id="GO:0005886">
    <property type="term" value="C:plasma membrane"/>
    <property type="evidence" value="ECO:0007669"/>
    <property type="project" value="UniProtKB-SubCell"/>
</dbReference>
<evidence type="ECO:0000313" key="10">
    <source>
        <dbReference type="EMBL" id="CPR21375.1"/>
    </source>
</evidence>
<feature type="domain" description="ABC3 transporter permease C-terminal" evidence="8">
    <location>
        <begin position="258"/>
        <end position="372"/>
    </location>
</feature>
<evidence type="ECO:0000256" key="5">
    <source>
        <dbReference type="ARBA" id="ARBA00023136"/>
    </source>
</evidence>
<keyword evidence="4 7" id="KW-1133">Transmembrane helix</keyword>
<reference evidence="12" key="2">
    <citation type="submission" date="2015-01" db="EMBL/GenBank/DDBJ databases">
        <authorList>
            <person name="Paterson Steve"/>
        </authorList>
    </citation>
    <scope>NUCLEOTIDE SEQUENCE [LARGE SCALE GENOMIC DNA]</scope>
    <source>
        <strain evidence="12">OBR1</strain>
    </source>
</reference>
<evidence type="ECO:0000259" key="8">
    <source>
        <dbReference type="Pfam" id="PF02687"/>
    </source>
</evidence>
<dbReference type="EMBL" id="CGIG01000001">
    <property type="protein sequence ID" value="CPR21375.1"/>
    <property type="molecule type" value="Genomic_DNA"/>
</dbReference>
<evidence type="ECO:0000313" key="13">
    <source>
        <dbReference type="Proteomes" id="UP000285972"/>
    </source>
</evidence>
<keyword evidence="12" id="KW-1185">Reference proteome</keyword>
<dbReference type="Pfam" id="PF12704">
    <property type="entry name" value="MacB_PCD"/>
    <property type="match status" value="1"/>
</dbReference>
<organism evidence="10 12">
    <name type="scientific">Brenneria goodwinii</name>
    <dbReference type="NCBI Taxonomy" id="1109412"/>
    <lineage>
        <taxon>Bacteria</taxon>
        <taxon>Pseudomonadati</taxon>
        <taxon>Pseudomonadota</taxon>
        <taxon>Gammaproteobacteria</taxon>
        <taxon>Enterobacterales</taxon>
        <taxon>Pectobacteriaceae</taxon>
        <taxon>Brenneria</taxon>
    </lineage>
</organism>
<evidence type="ECO:0000256" key="4">
    <source>
        <dbReference type="ARBA" id="ARBA00022989"/>
    </source>
</evidence>
<dbReference type="InterPro" id="IPR025857">
    <property type="entry name" value="MacB_PCD"/>
</dbReference>
<proteinExistence type="inferred from homology"/>
<dbReference type="KEGG" id="bgj:AWC36_10590"/>
<dbReference type="AlphaFoldDB" id="A0A0G4K2C4"/>
<dbReference type="EMBL" id="MJLX01000050">
    <property type="protein sequence ID" value="RLM19979.1"/>
    <property type="molecule type" value="Genomic_DNA"/>
</dbReference>
<evidence type="ECO:0000313" key="12">
    <source>
        <dbReference type="Proteomes" id="UP000044377"/>
    </source>
</evidence>
<dbReference type="PANTHER" id="PTHR30572">
    <property type="entry name" value="MEMBRANE COMPONENT OF TRANSPORTER-RELATED"/>
    <property type="match status" value="1"/>
</dbReference>
<feature type="transmembrane region" description="Helical" evidence="7">
    <location>
        <begin position="340"/>
        <end position="362"/>
    </location>
</feature>
<evidence type="ECO:0000256" key="7">
    <source>
        <dbReference type="SAM" id="Phobius"/>
    </source>
</evidence>
<dbReference type="Proteomes" id="UP000044377">
    <property type="component" value="Unassembled WGS sequence"/>
</dbReference>
<dbReference type="InterPro" id="IPR003838">
    <property type="entry name" value="ABC3_permease_C"/>
</dbReference>
<accession>A0A0G4K2C4</accession>
<feature type="transmembrane region" description="Helical" evidence="7">
    <location>
        <begin position="309"/>
        <end position="334"/>
    </location>
</feature>
<name>A0A0G4K2C4_9GAMM</name>
<evidence type="ECO:0000313" key="11">
    <source>
        <dbReference type="EMBL" id="RLM19979.1"/>
    </source>
</evidence>
<sequence>MAANVWMNGMFWRLVLRALRLRMQRVGVVFAALTVGAAIVTAMSAVYFDINAKMSQELRTFGANFYIGPARGNSLPQETFQQIVDNAPAGLINAASPYLYGMARTELEKVVLMGVWFESLRPLAPYWQVKGNWIGVSFDDRNAMIGVKLAERLNVNVGDSITLVGDGDRQRLQIKGIVESGDATDNMLIVNLDLAQKWLDKAGTISNALFSVSNDLGQVDQFAGRLQQQYPQLEIRPILKVSASEGQVLNKIKGLMGLVSVVILVLSSLCVNTTLMAIVGERAREFALQKALGASGRDIIRQMLAETGIIALAAVVCGSVLGYLLAQVLGMAVFNATISLRAPVFPLTLALSLLVAAVAAIVPTRRAIYIEPAKVLKGE</sequence>
<evidence type="ECO:0000256" key="2">
    <source>
        <dbReference type="ARBA" id="ARBA00022475"/>
    </source>
</evidence>
<dbReference type="InterPro" id="IPR050250">
    <property type="entry name" value="Macrolide_Exporter_MacB"/>
</dbReference>
<dbReference type="Proteomes" id="UP000285972">
    <property type="component" value="Unassembled WGS sequence"/>
</dbReference>